<dbReference type="Pfam" id="PF08659">
    <property type="entry name" value="KR"/>
    <property type="match status" value="2"/>
</dbReference>
<dbReference type="PROSITE" id="PS00606">
    <property type="entry name" value="KS3_1"/>
    <property type="match status" value="1"/>
</dbReference>
<sequence>MLSGKTPEALRGQAERLLAWTRTGDGEAAEVSRVGAALARTRTGFEERAVVLGADIDELRAGLVALAGGEPAARLTRGRVRASGGRLAVLCTGQGAQRAGMGRELYATFPAFTEAFDTVCAELERWVDFPVRPLVFEGGDEELRDTRRAQVALFAVEVAVWRLLESFGVTADFVLGHSVGELVAAHIAGVWSLADAARVVAARASLMAELPEGGAMVAVEGDEAEVRARLMPGVDVAAVNGPRAVVISGDRDAVAKVARNFVQQGRRTRELDVSHAFHSEHMEPMVERFSRVLEEVEYAPPLVPMVSTVTGGPVEAAEVCTPAYWVRNVREPVRFAAAANAVLESGAEVLVEVGPGGVLSALARETDDSDRAAYAPVLRPDRDEVETALAALATAYATGAPVDWSTLCSGAPSTLPTYAFQHRRYWSLPVAAAGSFAGARPVSHPLLTAVLRSADEDGCTVAGRVALHSHPWLADHALRGTALLPGTAFVELVLRAAQEAGCGHIEELTLEAPLPLPAQGAVDIQVKVAAPAAPAAPAAAAGASGAVAGARSVDVYARSADTDGPWTRHATGVVTESGPVRAVTPSRAWPPAGAVELDVAAYRERAARSGFAYGPLFQGLTRVWNSGEETYAEVVPVGPDTGAELAETGGFGVHPALLDAAVQASGLASADAGAALLPFSWRGVTVYAQGADRLRVRIASAGNDAVSLSVADAAGEPVASVDALVLRPAPEGDLAADAAAHTPVLYRLDWPDQPWSAVTGGQRWAVLGDGDERLSAPAGATSACFADLAALFAAGPEGAGHPTAVLLPVVTGPSIAPEHAHGAVAGVLAQLRTWLADERFGGVPLVVVTRGAVAAEPGENVADPGGAAVWGLLRSAQLEHPGRLLLVDVDVDAPRSSTDALAAVIASAEPQSAIRTGKVRLPRLAATALATDRAAAPAAAPTAEQASGPSPDGTVLITGGTGALGALLARHLVKQQGMRHLVLTSRRGMAAHGAPELVAELAGCGASVTVEACDAADRAELAGLLERIDPAHPLTAVIHTAGVVADATVNSLTPDALARVLRPKIDAAVNLHELTRDLMPAWFVTYSSVAGVLGGAGQANYAAANAFLDALAHHRRAEGLPSVSLAWGAWEPTRGAKGGATGRGMTAGLGQADRQRIARTGVLELSAADGLALFDASLMAGEPVTVPVSLDSATLRTQAAAGALHPLLRGLVRVPLPRAAGGQAASSWGDGLAELSREERRAAVLDAVRSQVAAVLGHDNAQAVSEERSFKDLGFDSLTAVELRNRLNTVTGLRLPATLVFDYPTAETLAEHLLAEATGLAGGEAAVSAPVVAVDADDPVAIVGMGCRYPGGVGSPEDLWQMVAEGREGIGGFPVDRGWDLGNLYDPDREAGRAGTSYVREGGFLYGAGDFDAGFFGISPREALTMDPQQRLLLETSWEAVERAGVDPLSLRGSRTGVFTGVMYHDYVSRLPAVPEEAEGYLGTGSSGSVVSGRVAYALGLEGPAVTVDTACSSSLVTLHLAAQALRSGECEMALAGGVTVMAGPDTFIDFSRQRGLAADGRCKAFSAAADGTGWAEGAGVLVLERRSDALRNGHRILAVVRGTAVNQDGASNGLTAPNGPSQQRVIRQALGNSGLAPTDVDAVEAHGTGTALGDPIEAQALIATYGQDRPTEQPLLLGSVKSNIGHAQAAAGVAGVIKMVLAMEHGVLPRSLHAEEPTPHVDWSAGAVELLAEACDWPDTGRPRRAGVSSFGISGTNAHVILEQAPAPAQTPAARETRPRPLLLSGRTRAALAAQARQLAAWLADRPELEPVDVGHTLATARSLFEHRAGIVGDNRDALLAGLAAVAEGAPAPGVLEGTAGARGGIVFLFPGQGSQWTGMARELLDTSAPFRDRMDECAAALAPHTDWSLTDALDDPELLARVDVVQPALWAVMVSLAALWRAHGVEPAAVAGHSQGEIAAACVAGALSLDDAARVVALRSRALTALVGSGAMGVVARSVKDLAPLLDRWQGRLTVAAVNGPESVVVSGESDALDALLAICAEDGTRARRIAVDYASHSPQVESVRAELLRQLGDVTPRTSAIPFFSTVTRQFVDTDTLDTHYWYENLRRTVEFAPSIEELAERGHGVFLEISPHPVLVMDVADTLEHTEGTAVALGTLRRGEGGPARFHTALAQAHLHGVSLDWNQAYEDTHATPVQLPTYPFERQRYWLTAPDAPAADLSTAGLTGSAHPLLQAEVTLADGGALHTGRLSVADHPWLAEHAVRGRILLPGTALLELVAWAGAREDHGRVVELTLQEPLVLPDDDWAVLLQVAVGAPDGTGTRSFTVHTRPETGAADGPDEPWTRHATGRLGTADATATVRPPADPAAWPPAGAEPVDVTRLYEDHAARSFAYGPLFQGLRQAWRHGDEILAEIVLPDTADAANTNTGGFTVHPALLDAALHAVGAGTFVDDGAAQDGHLPFEWAGVSFHGTAATTLRVRLAPAGPDALSLDATDRNGTPVVSVDSLTLRPVRPEQLLAAGTKTLYTVDWQTLPATTATTTTPGTTFTVIDQHGPAVVDDDFTETLVLPLPHCATAAEAVADVLGAAQRFLADERLADARLVVLTRGAVGLEDEPPHDLPGAAVWGLLRSAQAEHPDRFVVIDTDPAANANATDAPADLTVDVDLVADVLATGEPQVAVRAGVARVPRLVRATAAGRRTALPDSAGTVLITGGTGTLGALVARHLVAEHRVRHLLLLSRRGPDAPGAGELVAELTEAGAHARIVACDAADPDALSALLADLPAEHPLTGVVHAAGVLDDATLTALTREQAERVLRPKTDAALNLHRLTEDQDLSVFLLFSSAAGILGGAGQAAYAAANAHLDALAQHRRSLNLAATSIAWGLWEQASGMTGHLTDRDRARITRSGLPPLSDQEGLALLDAALTTDTPLVAALRVNPAAVRHAGPVPPVLRALAGGHHRTPPGDRTATGTETGRTAAEEYAARFAAMSDDEQAAATERLVLGEVAAVLGHASPGSVPSGTPFLDLGFDSLIAVELRNRLTAATGLRLSAAAVFNHPTPKALAQHVLERSVAAHVLDAGDLLAQLDQWEAALTRLDPKGEAGERLAARLRELLDRTGGTRPPGSTPSTNTLEAATDDEIFDFIDKDLEVS</sequence>
<keyword evidence="7" id="KW-0012">Acyltransferase</keyword>
<dbReference type="InterPro" id="IPR050091">
    <property type="entry name" value="PKS_NRPS_Biosynth_Enz"/>
</dbReference>
<evidence type="ECO:0000259" key="12">
    <source>
        <dbReference type="PROSITE" id="PS52019"/>
    </source>
</evidence>
<evidence type="ECO:0000256" key="6">
    <source>
        <dbReference type="ARBA" id="ARBA00023268"/>
    </source>
</evidence>
<feature type="compositionally biased region" description="Low complexity" evidence="9">
    <location>
        <begin position="2964"/>
        <end position="2973"/>
    </location>
</feature>
<dbReference type="SMART" id="SM00826">
    <property type="entry name" value="PKS_DH"/>
    <property type="match status" value="2"/>
</dbReference>
<evidence type="ECO:0000256" key="3">
    <source>
        <dbReference type="ARBA" id="ARBA00022553"/>
    </source>
</evidence>
<dbReference type="PROSITE" id="PS00012">
    <property type="entry name" value="PHOSPHOPANTETHEINE"/>
    <property type="match status" value="2"/>
</dbReference>
<dbReference type="PROSITE" id="PS52004">
    <property type="entry name" value="KS3_2"/>
    <property type="match status" value="1"/>
</dbReference>
<feature type="active site" description="Proton acceptor; for dehydratase activity" evidence="8">
    <location>
        <position position="476"/>
    </location>
</feature>
<dbReference type="InterPro" id="IPR036736">
    <property type="entry name" value="ACP-like_sf"/>
</dbReference>
<feature type="domain" description="PKS/mFAS DH" evidence="12">
    <location>
        <begin position="2232"/>
        <end position="2520"/>
    </location>
</feature>
<dbReference type="SMART" id="SM00827">
    <property type="entry name" value="PKS_AT"/>
    <property type="match status" value="2"/>
</dbReference>
<dbReference type="PANTHER" id="PTHR43775:SF51">
    <property type="entry name" value="INACTIVE PHENOLPHTHIOCEROL SYNTHESIS POLYKETIDE SYNTHASE TYPE I PKS1-RELATED"/>
    <property type="match status" value="1"/>
</dbReference>
<dbReference type="Pfam" id="PF21089">
    <property type="entry name" value="PKS_DH_N"/>
    <property type="match status" value="2"/>
</dbReference>
<dbReference type="SUPFAM" id="SSF51735">
    <property type="entry name" value="NAD(P)-binding Rossmann-fold domains"/>
    <property type="match status" value="4"/>
</dbReference>
<dbReference type="InterPro" id="IPR016035">
    <property type="entry name" value="Acyl_Trfase/lysoPLipase"/>
</dbReference>
<dbReference type="Proteomes" id="UP001500034">
    <property type="component" value="Unassembled WGS sequence"/>
</dbReference>
<keyword evidence="4" id="KW-0808">Transferase</keyword>
<feature type="active site" description="Proton donor; for dehydratase activity" evidence="8">
    <location>
        <position position="659"/>
    </location>
</feature>
<dbReference type="InterPro" id="IPR001227">
    <property type="entry name" value="Ac_transferase_dom_sf"/>
</dbReference>
<dbReference type="InterPro" id="IPR032821">
    <property type="entry name" value="PKS_assoc"/>
</dbReference>
<dbReference type="InterPro" id="IPR055123">
    <property type="entry name" value="SpnB-like_Rossmann"/>
</dbReference>
<evidence type="ECO:0000313" key="14">
    <source>
        <dbReference type="Proteomes" id="UP001500034"/>
    </source>
</evidence>
<dbReference type="InterPro" id="IPR057326">
    <property type="entry name" value="KR_dom"/>
</dbReference>
<evidence type="ECO:0000256" key="9">
    <source>
        <dbReference type="SAM" id="MobiDB-lite"/>
    </source>
</evidence>
<feature type="active site" description="Proton donor; for dehydratase activity" evidence="8">
    <location>
        <position position="2440"/>
    </location>
</feature>
<dbReference type="SUPFAM" id="SSF55048">
    <property type="entry name" value="Probable ACP-binding domain of malonyl-CoA ACP transacylase"/>
    <property type="match status" value="2"/>
</dbReference>
<dbReference type="Pfam" id="PF00550">
    <property type="entry name" value="PP-binding"/>
    <property type="match status" value="2"/>
</dbReference>
<dbReference type="InterPro" id="IPR018201">
    <property type="entry name" value="Ketoacyl_synth_AS"/>
</dbReference>
<dbReference type="Gene3D" id="3.40.47.10">
    <property type="match status" value="1"/>
</dbReference>
<evidence type="ECO:0008006" key="15">
    <source>
        <dbReference type="Google" id="ProtNLM"/>
    </source>
</evidence>
<evidence type="ECO:0000256" key="5">
    <source>
        <dbReference type="ARBA" id="ARBA00023194"/>
    </source>
</evidence>
<evidence type="ECO:0000259" key="11">
    <source>
        <dbReference type="PROSITE" id="PS52004"/>
    </source>
</evidence>
<dbReference type="Gene3D" id="3.10.129.110">
    <property type="entry name" value="Polyketide synthase dehydratase"/>
    <property type="match status" value="2"/>
</dbReference>
<evidence type="ECO:0000259" key="10">
    <source>
        <dbReference type="PROSITE" id="PS50075"/>
    </source>
</evidence>
<comment type="pathway">
    <text evidence="1">Antibiotic biosynthesis.</text>
</comment>
<evidence type="ECO:0000256" key="7">
    <source>
        <dbReference type="ARBA" id="ARBA00023315"/>
    </source>
</evidence>
<keyword evidence="5" id="KW-0045">Antibiotic biosynthesis</keyword>
<evidence type="ECO:0000256" key="8">
    <source>
        <dbReference type="PROSITE-ProRule" id="PRU01363"/>
    </source>
</evidence>
<reference evidence="14" key="1">
    <citation type="journal article" date="2019" name="Int. J. Syst. Evol. Microbiol.">
        <title>The Global Catalogue of Microorganisms (GCM) 10K type strain sequencing project: providing services to taxonomists for standard genome sequencing and annotation.</title>
        <authorList>
            <consortium name="The Broad Institute Genomics Platform"/>
            <consortium name="The Broad Institute Genome Sequencing Center for Infectious Disease"/>
            <person name="Wu L."/>
            <person name="Ma J."/>
        </authorList>
    </citation>
    <scope>NUCLEOTIDE SEQUENCE [LARGE SCALE GENOMIC DNA]</scope>
    <source>
        <strain evidence="14">JCM 17027</strain>
    </source>
</reference>
<dbReference type="SMART" id="SM01294">
    <property type="entry name" value="PKS_PP_betabranch"/>
    <property type="match status" value="2"/>
</dbReference>
<dbReference type="PROSITE" id="PS52019">
    <property type="entry name" value="PKS_MFAS_DH"/>
    <property type="match status" value="2"/>
</dbReference>
<dbReference type="Gene3D" id="3.40.50.720">
    <property type="entry name" value="NAD(P)-binding Rossmann-like Domain"/>
    <property type="match status" value="2"/>
</dbReference>
<dbReference type="SMART" id="SM00823">
    <property type="entry name" value="PKS_PP"/>
    <property type="match status" value="2"/>
</dbReference>
<dbReference type="SUPFAM" id="SSF47336">
    <property type="entry name" value="ACP-like"/>
    <property type="match status" value="2"/>
</dbReference>
<feature type="domain" description="Carrier" evidence="10">
    <location>
        <begin position="2992"/>
        <end position="3070"/>
    </location>
</feature>
<feature type="region of interest" description="C-terminal hotdog fold" evidence="8">
    <location>
        <begin position="594"/>
        <end position="735"/>
    </location>
</feature>
<name>A0ABP7S725_9ACTN</name>
<keyword evidence="14" id="KW-1185">Reference proteome</keyword>
<feature type="domain" description="Carrier" evidence="10">
    <location>
        <begin position="1242"/>
        <end position="1317"/>
    </location>
</feature>
<dbReference type="EMBL" id="BAABCQ010000187">
    <property type="protein sequence ID" value="GAA4007632.1"/>
    <property type="molecule type" value="Genomic_DNA"/>
</dbReference>
<gene>
    <name evidence="13" type="ORF">GCM10022384_62020</name>
</gene>
<dbReference type="Gene3D" id="3.30.70.3290">
    <property type="match status" value="2"/>
</dbReference>
<dbReference type="InterPro" id="IPR020806">
    <property type="entry name" value="PKS_PP-bd"/>
</dbReference>
<feature type="region of interest" description="Disordered" evidence="9">
    <location>
        <begin position="2953"/>
        <end position="2973"/>
    </location>
</feature>
<evidence type="ECO:0000313" key="13">
    <source>
        <dbReference type="EMBL" id="GAA4007632.1"/>
    </source>
</evidence>
<dbReference type="SMART" id="SM00825">
    <property type="entry name" value="PKS_KS"/>
    <property type="match status" value="1"/>
</dbReference>
<dbReference type="CDD" id="cd08956">
    <property type="entry name" value="KR_3_FAS_SDR_x"/>
    <property type="match status" value="2"/>
</dbReference>
<feature type="region of interest" description="N-terminal hotdog fold" evidence="8">
    <location>
        <begin position="2232"/>
        <end position="2360"/>
    </location>
</feature>
<dbReference type="InterPro" id="IPR020807">
    <property type="entry name" value="PKS_DH"/>
</dbReference>
<dbReference type="Pfam" id="PF02801">
    <property type="entry name" value="Ketoacyl-synt_C"/>
    <property type="match status" value="1"/>
</dbReference>
<dbReference type="InterPro" id="IPR014043">
    <property type="entry name" value="Acyl_transferase_dom"/>
</dbReference>
<dbReference type="InterPro" id="IPR049551">
    <property type="entry name" value="PKS_DH_C"/>
</dbReference>
<evidence type="ECO:0000256" key="2">
    <source>
        <dbReference type="ARBA" id="ARBA00022450"/>
    </source>
</evidence>
<dbReference type="PANTHER" id="PTHR43775">
    <property type="entry name" value="FATTY ACID SYNTHASE"/>
    <property type="match status" value="1"/>
</dbReference>
<evidence type="ECO:0000256" key="4">
    <source>
        <dbReference type="ARBA" id="ARBA00022679"/>
    </source>
</evidence>
<dbReference type="SMART" id="SM00822">
    <property type="entry name" value="PKS_KR"/>
    <property type="match status" value="2"/>
</dbReference>
<protein>
    <recommendedName>
        <fullName evidence="15">Polyketide synthase</fullName>
    </recommendedName>
</protein>
<dbReference type="InterPro" id="IPR016036">
    <property type="entry name" value="Malonyl_transacylase_ACP-bd"/>
</dbReference>
<dbReference type="InterPro" id="IPR014031">
    <property type="entry name" value="Ketoacyl_synth_C"/>
</dbReference>
<feature type="region of interest" description="N-terminal hotdog fold" evidence="8">
    <location>
        <begin position="444"/>
        <end position="581"/>
    </location>
</feature>
<dbReference type="InterPro" id="IPR009081">
    <property type="entry name" value="PP-bd_ACP"/>
</dbReference>
<dbReference type="SUPFAM" id="SSF52151">
    <property type="entry name" value="FabD/lysophospholipase-like"/>
    <property type="match status" value="2"/>
</dbReference>
<comment type="caution">
    <text evidence="13">The sequence shown here is derived from an EMBL/GenBank/DDBJ whole genome shotgun (WGS) entry which is preliminary data.</text>
</comment>
<evidence type="ECO:0000256" key="1">
    <source>
        <dbReference type="ARBA" id="ARBA00004792"/>
    </source>
</evidence>
<dbReference type="Gene3D" id="1.10.1200.10">
    <property type="entry name" value="ACP-like"/>
    <property type="match status" value="2"/>
</dbReference>
<dbReference type="InterPro" id="IPR014030">
    <property type="entry name" value="Ketoacyl_synth_N"/>
</dbReference>
<feature type="active site" description="Proton acceptor; for dehydratase activity" evidence="8">
    <location>
        <position position="2263"/>
    </location>
</feature>
<dbReference type="InterPro" id="IPR016039">
    <property type="entry name" value="Thiolase-like"/>
</dbReference>
<accession>A0ABP7S725</accession>
<dbReference type="SUPFAM" id="SSF53901">
    <property type="entry name" value="Thiolase-like"/>
    <property type="match status" value="1"/>
</dbReference>
<dbReference type="Pfam" id="PF00698">
    <property type="entry name" value="Acyl_transf_1"/>
    <property type="match status" value="2"/>
</dbReference>
<keyword evidence="2" id="KW-0596">Phosphopantetheine</keyword>
<keyword evidence="3" id="KW-0597">Phosphoprotein</keyword>
<dbReference type="InterPro" id="IPR020841">
    <property type="entry name" value="PKS_Beta-ketoAc_synthase_dom"/>
</dbReference>
<dbReference type="InterPro" id="IPR036291">
    <property type="entry name" value="NAD(P)-bd_dom_sf"/>
</dbReference>
<feature type="region of interest" description="Disordered" evidence="9">
    <location>
        <begin position="2323"/>
        <end position="2346"/>
    </location>
</feature>
<keyword evidence="6" id="KW-0511">Multifunctional enzyme</keyword>
<dbReference type="CDD" id="cd00833">
    <property type="entry name" value="PKS"/>
    <property type="match status" value="1"/>
</dbReference>
<dbReference type="InterPro" id="IPR006162">
    <property type="entry name" value="Ppantetheine_attach_site"/>
</dbReference>
<dbReference type="InterPro" id="IPR049552">
    <property type="entry name" value="PKS_DH_N"/>
</dbReference>
<feature type="domain" description="Ketosynthase family 3 (KS3)" evidence="11">
    <location>
        <begin position="1337"/>
        <end position="1765"/>
    </location>
</feature>
<proteinExistence type="predicted"/>
<feature type="domain" description="PKS/mFAS DH" evidence="12">
    <location>
        <begin position="444"/>
        <end position="735"/>
    </location>
</feature>
<dbReference type="InterPro" id="IPR013968">
    <property type="entry name" value="PKS_KR"/>
</dbReference>
<dbReference type="InterPro" id="IPR042104">
    <property type="entry name" value="PKS_dehydratase_sf"/>
</dbReference>
<dbReference type="Pfam" id="PF00109">
    <property type="entry name" value="ketoacyl-synt"/>
    <property type="match status" value="1"/>
</dbReference>
<organism evidence="13 14">
    <name type="scientific">Streptomyces marokkonensis</name>
    <dbReference type="NCBI Taxonomy" id="324855"/>
    <lineage>
        <taxon>Bacteria</taxon>
        <taxon>Bacillati</taxon>
        <taxon>Actinomycetota</taxon>
        <taxon>Actinomycetes</taxon>
        <taxon>Kitasatosporales</taxon>
        <taxon>Streptomycetaceae</taxon>
        <taxon>Streptomyces</taxon>
    </lineage>
</organism>
<dbReference type="PROSITE" id="PS50075">
    <property type="entry name" value="CARRIER"/>
    <property type="match status" value="2"/>
</dbReference>
<dbReference type="Pfam" id="PF16197">
    <property type="entry name" value="KAsynt_C_assoc"/>
    <property type="match status" value="1"/>
</dbReference>
<dbReference type="Pfam" id="PF22953">
    <property type="entry name" value="SpnB_Rossmann"/>
    <property type="match status" value="2"/>
</dbReference>
<feature type="region of interest" description="C-terminal hotdog fold" evidence="8">
    <location>
        <begin position="2376"/>
        <end position="2520"/>
    </location>
</feature>
<dbReference type="Gene3D" id="3.40.366.10">
    <property type="entry name" value="Malonyl-Coenzyme A Acyl Carrier Protein, domain 2"/>
    <property type="match status" value="2"/>
</dbReference>
<dbReference type="Pfam" id="PF14765">
    <property type="entry name" value="PS-DH"/>
    <property type="match status" value="2"/>
</dbReference>
<dbReference type="InterPro" id="IPR049900">
    <property type="entry name" value="PKS_mFAS_DH"/>
</dbReference>